<keyword evidence="9" id="KW-1185">Reference proteome</keyword>
<keyword evidence="6" id="KW-0813">Transport</keyword>
<evidence type="ECO:0000256" key="7">
    <source>
        <dbReference type="SAM" id="Phobius"/>
    </source>
</evidence>
<dbReference type="EMBL" id="LQIR01000045">
    <property type="protein sequence ID" value="KUI10754.1"/>
    <property type="molecule type" value="Genomic_DNA"/>
</dbReference>
<dbReference type="RefSeq" id="WP_064399259.1">
    <property type="nucleotide sequence ID" value="NZ_LQIR01000045.1"/>
</dbReference>
<comment type="similarity">
    <text evidence="2 6">Belongs to the ABC-3 integral membrane protein family.</text>
</comment>
<feature type="transmembrane region" description="Helical" evidence="7">
    <location>
        <begin position="207"/>
        <end position="224"/>
    </location>
</feature>
<protein>
    <submittedName>
        <fullName evidence="8">Zinc ABC transporter permease</fullName>
    </submittedName>
</protein>
<feature type="transmembrane region" description="Helical" evidence="7">
    <location>
        <begin position="66"/>
        <end position="89"/>
    </location>
</feature>
<comment type="caution">
    <text evidence="8">The sequence shown here is derived from an EMBL/GenBank/DDBJ whole genome shotgun (WGS) entry which is preliminary data.</text>
</comment>
<evidence type="ECO:0000256" key="4">
    <source>
        <dbReference type="ARBA" id="ARBA00022989"/>
    </source>
</evidence>
<keyword evidence="3 6" id="KW-0812">Transmembrane</keyword>
<sequence length="288" mass="29429">MNTTIVALGYQDNWWPILTSSFMRNALIGGTIVALAAGLIGYFVVVRNTAFAAHALAHIGLPGATGAVLVGVPVGVGLGVFCIGGALVIGALGRRAADREVATGTVLAMATGLGLFFNSLATKSSSTLTNVLFGNLLAISRQQIITFAVLVAVLGVCIALIYRPLLFTSVNAQVADARGVPVRALSVAFMALLGLAVTMAVQAVGTLLLFALVVSPAAAAIMLTPRPGKAIALSTAFSLAAVWVGLGLSAMFNAPPSFVIVTVACSVWAVVWAGQRGLRRTADQVLVT</sequence>
<evidence type="ECO:0000313" key="9">
    <source>
        <dbReference type="Proteomes" id="UP000053707"/>
    </source>
</evidence>
<keyword evidence="4 7" id="KW-1133">Transmembrane helix</keyword>
<dbReference type="InterPro" id="IPR001626">
    <property type="entry name" value="ABC_TroCD"/>
</dbReference>
<dbReference type="InterPro" id="IPR037294">
    <property type="entry name" value="ABC_BtuC-like"/>
</dbReference>
<accession>A0A124ENL0</accession>
<feature type="transmembrane region" description="Helical" evidence="7">
    <location>
        <begin position="26"/>
        <end position="46"/>
    </location>
</feature>
<dbReference type="GO" id="GO:0055085">
    <property type="term" value="P:transmembrane transport"/>
    <property type="evidence" value="ECO:0007669"/>
    <property type="project" value="InterPro"/>
</dbReference>
<dbReference type="AlphaFoldDB" id="A0A124ENL0"/>
<feature type="transmembrane region" description="Helical" evidence="7">
    <location>
        <begin position="231"/>
        <end position="252"/>
    </location>
</feature>
<gene>
    <name evidence="8" type="ORF">AU192_22285</name>
</gene>
<evidence type="ECO:0000256" key="5">
    <source>
        <dbReference type="ARBA" id="ARBA00023136"/>
    </source>
</evidence>
<comment type="subcellular location">
    <subcellularLocation>
        <location evidence="6">Cell membrane</location>
        <topology evidence="6">Multi-pass membrane protein</topology>
    </subcellularLocation>
    <subcellularLocation>
        <location evidence="1">Membrane</location>
        <topology evidence="1">Multi-pass membrane protein</topology>
    </subcellularLocation>
</comment>
<name>A0A124ENL0_9MYCO</name>
<evidence type="ECO:0000256" key="6">
    <source>
        <dbReference type="RuleBase" id="RU003943"/>
    </source>
</evidence>
<evidence type="ECO:0000256" key="3">
    <source>
        <dbReference type="ARBA" id="ARBA00022692"/>
    </source>
</evidence>
<feature type="transmembrane region" description="Helical" evidence="7">
    <location>
        <begin position="141"/>
        <end position="162"/>
    </location>
</feature>
<feature type="transmembrane region" description="Helical" evidence="7">
    <location>
        <begin position="101"/>
        <end position="121"/>
    </location>
</feature>
<dbReference type="PANTHER" id="PTHR30477">
    <property type="entry name" value="ABC-TRANSPORTER METAL-BINDING PROTEIN"/>
    <property type="match status" value="1"/>
</dbReference>
<dbReference type="Gene3D" id="1.10.3470.10">
    <property type="entry name" value="ABC transporter involved in vitamin B12 uptake, BtuC"/>
    <property type="match status" value="1"/>
</dbReference>
<proteinExistence type="inferred from homology"/>
<evidence type="ECO:0000256" key="2">
    <source>
        <dbReference type="ARBA" id="ARBA00008034"/>
    </source>
</evidence>
<evidence type="ECO:0000256" key="1">
    <source>
        <dbReference type="ARBA" id="ARBA00004141"/>
    </source>
</evidence>
<dbReference type="GO" id="GO:0043190">
    <property type="term" value="C:ATP-binding cassette (ABC) transporter complex"/>
    <property type="evidence" value="ECO:0007669"/>
    <property type="project" value="InterPro"/>
</dbReference>
<organism evidence="8 9">
    <name type="scientific">Mycobacterium lehmannii</name>
    <dbReference type="NCBI Taxonomy" id="2048550"/>
    <lineage>
        <taxon>Bacteria</taxon>
        <taxon>Bacillati</taxon>
        <taxon>Actinomycetota</taxon>
        <taxon>Actinomycetes</taxon>
        <taxon>Mycobacteriales</taxon>
        <taxon>Mycobacteriaceae</taxon>
        <taxon>Mycobacterium</taxon>
    </lineage>
</organism>
<dbReference type="Proteomes" id="UP000053707">
    <property type="component" value="Unassembled WGS sequence"/>
</dbReference>
<feature type="transmembrane region" description="Helical" evidence="7">
    <location>
        <begin position="182"/>
        <end position="201"/>
    </location>
</feature>
<dbReference type="PANTHER" id="PTHR30477:SF0">
    <property type="entry name" value="METAL TRANSPORT SYSTEM MEMBRANE PROTEIN TM_0125-RELATED"/>
    <property type="match status" value="1"/>
</dbReference>
<keyword evidence="5 7" id="KW-0472">Membrane</keyword>
<reference evidence="8 9" key="1">
    <citation type="submission" date="2016-01" db="EMBL/GenBank/DDBJ databases">
        <authorList>
            <consortium name="TB Trials Study Group"/>
            <person name="Sutton G."/>
            <person name="Brinkac L."/>
            <person name="Sanka R."/>
            <person name="Adams M."/>
            <person name="Lau E.L."/>
            <person name="Macaden R."/>
            <person name="Grewal H.M.S."/>
        </authorList>
    </citation>
    <scope>NUCLEOTIDE SEQUENCE [LARGE SCALE GENOMIC DNA]</scope>
    <source>
        <strain evidence="8 9">IS-1744</strain>
    </source>
</reference>
<evidence type="ECO:0000313" key="8">
    <source>
        <dbReference type="EMBL" id="KUI10754.1"/>
    </source>
</evidence>
<dbReference type="SUPFAM" id="SSF81345">
    <property type="entry name" value="ABC transporter involved in vitamin B12 uptake, BtuC"/>
    <property type="match status" value="1"/>
</dbReference>
<feature type="transmembrane region" description="Helical" evidence="7">
    <location>
        <begin position="258"/>
        <end position="274"/>
    </location>
</feature>
<dbReference type="Pfam" id="PF00950">
    <property type="entry name" value="ABC-3"/>
    <property type="match status" value="1"/>
</dbReference>